<dbReference type="PANTHER" id="PTHR30055:SF234">
    <property type="entry name" value="HTH-TYPE TRANSCRIPTIONAL REGULATOR BETI"/>
    <property type="match status" value="1"/>
</dbReference>
<evidence type="ECO:0000313" key="7">
    <source>
        <dbReference type="Proteomes" id="UP000215332"/>
    </source>
</evidence>
<dbReference type="KEGG" id="cgrn:4412665_00574"/>
<name>A0A239WAY1_9ACTN</name>
<evidence type="ECO:0000256" key="1">
    <source>
        <dbReference type="ARBA" id="ARBA00023015"/>
    </source>
</evidence>
<accession>A0A239WAY1</accession>
<dbReference type="GO" id="GO:0003700">
    <property type="term" value="F:DNA-binding transcription factor activity"/>
    <property type="evidence" value="ECO:0007669"/>
    <property type="project" value="TreeGrafter"/>
</dbReference>
<feature type="DNA-binding region" description="H-T-H motif" evidence="4">
    <location>
        <begin position="26"/>
        <end position="45"/>
    </location>
</feature>
<dbReference type="InterPro" id="IPR050109">
    <property type="entry name" value="HTH-type_TetR-like_transc_reg"/>
</dbReference>
<keyword evidence="1" id="KW-0805">Transcription regulation</keyword>
<dbReference type="PROSITE" id="PS50977">
    <property type="entry name" value="HTH_TETR_2"/>
    <property type="match status" value="1"/>
</dbReference>
<dbReference type="Gene3D" id="1.10.357.10">
    <property type="entry name" value="Tetracycline Repressor, domain 2"/>
    <property type="match status" value="1"/>
</dbReference>
<evidence type="ECO:0000256" key="2">
    <source>
        <dbReference type="ARBA" id="ARBA00023125"/>
    </source>
</evidence>
<dbReference type="Proteomes" id="UP000215332">
    <property type="component" value="Chromosome 1"/>
</dbReference>
<dbReference type="PROSITE" id="PS01081">
    <property type="entry name" value="HTH_TETR_1"/>
    <property type="match status" value="1"/>
</dbReference>
<reference evidence="6 7" key="1">
    <citation type="submission" date="2017-06" db="EMBL/GenBank/DDBJ databases">
        <authorList>
            <consortium name="Pathogen Informatics"/>
        </authorList>
    </citation>
    <scope>NUCLEOTIDE SEQUENCE [LARGE SCALE GENOMIC DNA]</scope>
    <source>
        <strain evidence="6 7">NCTC11865</strain>
    </source>
</reference>
<dbReference type="Pfam" id="PF00440">
    <property type="entry name" value="TetR_N"/>
    <property type="match status" value="1"/>
</dbReference>
<dbReference type="GO" id="GO:0000976">
    <property type="term" value="F:transcription cis-regulatory region binding"/>
    <property type="evidence" value="ECO:0007669"/>
    <property type="project" value="TreeGrafter"/>
</dbReference>
<keyword evidence="3" id="KW-0804">Transcription</keyword>
<dbReference type="PANTHER" id="PTHR30055">
    <property type="entry name" value="HTH-TYPE TRANSCRIPTIONAL REGULATOR RUTR"/>
    <property type="match status" value="1"/>
</dbReference>
<dbReference type="PRINTS" id="PR00455">
    <property type="entry name" value="HTHTETR"/>
</dbReference>
<dbReference type="InterPro" id="IPR001647">
    <property type="entry name" value="HTH_TetR"/>
</dbReference>
<dbReference type="SUPFAM" id="SSF46689">
    <property type="entry name" value="Homeodomain-like"/>
    <property type="match status" value="1"/>
</dbReference>
<protein>
    <submittedName>
        <fullName evidence="6">Mycofactocin system transcriptional regulator</fullName>
    </submittedName>
</protein>
<proteinExistence type="predicted"/>
<evidence type="ECO:0000256" key="4">
    <source>
        <dbReference type="PROSITE-ProRule" id="PRU00335"/>
    </source>
</evidence>
<dbReference type="InterPro" id="IPR009057">
    <property type="entry name" value="Homeodomain-like_sf"/>
</dbReference>
<feature type="domain" description="HTH tetR-type" evidence="5">
    <location>
        <begin position="4"/>
        <end position="63"/>
    </location>
</feature>
<evidence type="ECO:0000259" key="5">
    <source>
        <dbReference type="PROSITE" id="PS50977"/>
    </source>
</evidence>
<gene>
    <name evidence="6" type="ORF">SAMEA4412665_00574</name>
</gene>
<dbReference type="eggNOG" id="COG1309">
    <property type="taxonomic scope" value="Bacteria"/>
</dbReference>
<keyword evidence="2 4" id="KW-0238">DNA-binding</keyword>
<evidence type="ECO:0000313" key="6">
    <source>
        <dbReference type="EMBL" id="SNV31250.1"/>
    </source>
</evidence>
<evidence type="ECO:0000256" key="3">
    <source>
        <dbReference type="ARBA" id="ARBA00023163"/>
    </source>
</evidence>
<sequence>MPADQRRASIIAATRPLLAKHGLDLTTRQVAEATGIAEGTIFRHFASKDELISAVIADSLDVDSLSADLHAIDLELPLTDRVAEAVTVLRSSFTSIHELTAALETRPQHTCVMRGQGKEGFSHPSHDMMATWTREITTQIVRLLEPDEERLCVDLDVAAQLVLAVSHIGLHRFDPTSVTFSATQLTDVVLHGVVRHPEPMEQEPSCS</sequence>
<dbReference type="AlphaFoldDB" id="A0A239WAY1"/>
<dbReference type="EMBL" id="LT906441">
    <property type="protein sequence ID" value="SNV31250.1"/>
    <property type="molecule type" value="Genomic_DNA"/>
</dbReference>
<dbReference type="InterPro" id="IPR023772">
    <property type="entry name" value="DNA-bd_HTH_TetR-type_CS"/>
</dbReference>
<organism evidence="6 7">
    <name type="scientific">Cutibacterium granulosum</name>
    <dbReference type="NCBI Taxonomy" id="33011"/>
    <lineage>
        <taxon>Bacteria</taxon>
        <taxon>Bacillati</taxon>
        <taxon>Actinomycetota</taxon>
        <taxon>Actinomycetes</taxon>
        <taxon>Propionibacteriales</taxon>
        <taxon>Propionibacteriaceae</taxon>
        <taxon>Cutibacterium</taxon>
    </lineage>
</organism>